<evidence type="ECO:0000313" key="5">
    <source>
        <dbReference type="EMBL" id="EGT60278.1"/>
    </source>
</evidence>
<dbReference type="InterPro" id="IPR013763">
    <property type="entry name" value="Cyclin-like_dom"/>
</dbReference>
<keyword evidence="1 2" id="KW-0195">Cyclin</keyword>
<feature type="region of interest" description="Disordered" evidence="3">
    <location>
        <begin position="21"/>
        <end position="53"/>
    </location>
</feature>
<dbReference type="InterPro" id="IPR006671">
    <property type="entry name" value="Cyclin_N"/>
</dbReference>
<dbReference type="Gene3D" id="1.10.472.10">
    <property type="entry name" value="Cyclin-like"/>
    <property type="match status" value="2"/>
</dbReference>
<dbReference type="SMART" id="SM00385">
    <property type="entry name" value="CYCLIN"/>
    <property type="match status" value="2"/>
</dbReference>
<dbReference type="STRING" id="135651.G0NGW1"/>
<dbReference type="Pfam" id="PF00134">
    <property type="entry name" value="Cyclin_N"/>
    <property type="match status" value="1"/>
</dbReference>
<protein>
    <recommendedName>
        <fullName evidence="4">Cyclin-like domain-containing protein</fullName>
    </recommendedName>
</protein>
<dbReference type="GO" id="GO:0016538">
    <property type="term" value="F:cyclin-dependent protein serine/threonine kinase regulator activity"/>
    <property type="evidence" value="ECO:0007669"/>
    <property type="project" value="InterPro"/>
</dbReference>
<dbReference type="GO" id="GO:0006357">
    <property type="term" value="P:regulation of transcription by RNA polymerase II"/>
    <property type="evidence" value="ECO:0007669"/>
    <property type="project" value="InterPro"/>
</dbReference>
<feature type="compositionally biased region" description="Basic and acidic residues" evidence="3">
    <location>
        <begin position="433"/>
        <end position="463"/>
    </location>
</feature>
<dbReference type="OrthoDB" id="10264655at2759"/>
<feature type="compositionally biased region" description="Basic and acidic residues" evidence="3">
    <location>
        <begin position="24"/>
        <end position="44"/>
    </location>
</feature>
<dbReference type="EMBL" id="GL379883">
    <property type="protein sequence ID" value="EGT60278.1"/>
    <property type="molecule type" value="Genomic_DNA"/>
</dbReference>
<organism evidence="6">
    <name type="scientific">Caenorhabditis brenneri</name>
    <name type="common">Nematode worm</name>
    <dbReference type="NCBI Taxonomy" id="135651"/>
    <lineage>
        <taxon>Eukaryota</taxon>
        <taxon>Metazoa</taxon>
        <taxon>Ecdysozoa</taxon>
        <taxon>Nematoda</taxon>
        <taxon>Chromadorea</taxon>
        <taxon>Rhabditida</taxon>
        <taxon>Rhabditina</taxon>
        <taxon>Rhabditomorpha</taxon>
        <taxon>Rhabditoidea</taxon>
        <taxon>Rhabditidae</taxon>
        <taxon>Peloderinae</taxon>
        <taxon>Caenorhabditis</taxon>
    </lineage>
</organism>
<dbReference type="PIRSF" id="PIRSF036580">
    <property type="entry name" value="Cyclin_L"/>
    <property type="match status" value="1"/>
</dbReference>
<dbReference type="CDD" id="cd20533">
    <property type="entry name" value="CYCLIN_CCNL_rpt2"/>
    <property type="match status" value="1"/>
</dbReference>
<feature type="domain" description="Cyclin-like" evidence="4">
    <location>
        <begin position="111"/>
        <end position="241"/>
    </location>
</feature>
<feature type="compositionally biased region" description="Basic and acidic residues" evidence="3">
    <location>
        <begin position="384"/>
        <end position="424"/>
    </location>
</feature>
<dbReference type="eggNOG" id="KOG0835">
    <property type="taxonomic scope" value="Eukaryota"/>
</dbReference>
<dbReference type="AlphaFoldDB" id="G0NGW1"/>
<dbReference type="InterPro" id="IPR036915">
    <property type="entry name" value="Cyclin-like_sf"/>
</dbReference>
<proteinExistence type="inferred from homology"/>
<reference evidence="6" key="1">
    <citation type="submission" date="2011-07" db="EMBL/GenBank/DDBJ databases">
        <authorList>
            <consortium name="Caenorhabditis brenneri Sequencing and Analysis Consortium"/>
            <person name="Wilson R.K."/>
        </authorList>
    </citation>
    <scope>NUCLEOTIDE SEQUENCE [LARGE SCALE GENOMIC DNA]</scope>
    <source>
        <strain evidence="6">PB2801</strain>
    </source>
</reference>
<dbReference type="HOGENOM" id="CLU_022000_6_0_1"/>
<dbReference type="FunFam" id="1.10.472.10:FF:000108">
    <property type="entry name" value="Cyclin-dependent protein kinase regulator, putative"/>
    <property type="match status" value="1"/>
</dbReference>
<evidence type="ECO:0000256" key="3">
    <source>
        <dbReference type="SAM" id="MobiDB-lite"/>
    </source>
</evidence>
<dbReference type="InterPro" id="IPR043198">
    <property type="entry name" value="Cyclin/Ssn8"/>
</dbReference>
<dbReference type="Proteomes" id="UP000008068">
    <property type="component" value="Unassembled WGS sequence"/>
</dbReference>
<feature type="region of interest" description="Disordered" evidence="3">
    <location>
        <begin position="384"/>
        <end position="501"/>
    </location>
</feature>
<dbReference type="GO" id="GO:0045138">
    <property type="term" value="P:nematode male tail tip morphogenesis"/>
    <property type="evidence" value="ECO:0007669"/>
    <property type="project" value="EnsemblMetazoa"/>
</dbReference>
<evidence type="ECO:0000256" key="1">
    <source>
        <dbReference type="ARBA" id="ARBA00023127"/>
    </source>
</evidence>
<sequence length="501" mass="58882">MASILEMRKLAEAKLQTMIRPIVKPKEQNGKPEPKKEEEEKFESTYKQNENPDIMPSSFGKRPIYSKVDINCDKWLMTLDEESRLKIDNPPSLADGLSKELEAEIRYLGCELIQQGAILLKLPQTAAATGQILFQRYFYQKSFVRYHFEHAVQACLLLASKIEEEPRRPREVYNVFHRLDRLHRLQQSGIEITKETTRGIKIPVIDSNYINTKQHVSSVPIPEINEPWFVQIINSERRILATLGFVVHVKHPHRLIVAYGHTLGITQSRPDILQRAWNYMNDGLRTDIFMRYKPETIACACIFLAARTVENPLPLPSYPFHWFEAFDTSDRDVEAISLQLVALYARRKFPNWPRIKAELDALRSAKNAEKAAVKAKEIAEKFEKMVPEDEKSEPSSENASRKDSPNRKIMDKDRRIGGERDRKEKDRRRKRSNERDGKGDRRDRDRDRGDRVGRDDRRKDDKRDRRKRTRSRSRDRKDKNRNRDVGKRYRKESNSPSRHRR</sequence>
<accession>G0NGW1</accession>
<dbReference type="SUPFAM" id="SSF47954">
    <property type="entry name" value="Cyclin-like"/>
    <property type="match status" value="2"/>
</dbReference>
<evidence type="ECO:0000313" key="6">
    <source>
        <dbReference type="Proteomes" id="UP000008068"/>
    </source>
</evidence>
<feature type="compositionally biased region" description="Basic residues" evidence="3">
    <location>
        <begin position="464"/>
        <end position="474"/>
    </location>
</feature>
<evidence type="ECO:0000259" key="4">
    <source>
        <dbReference type="SMART" id="SM00385"/>
    </source>
</evidence>
<dbReference type="FunFam" id="1.10.472.10:FF:000315">
    <property type="entry name" value="RNA polymerase II holoenzyme cyclin-like subunit"/>
    <property type="match status" value="1"/>
</dbReference>
<comment type="similarity">
    <text evidence="2">Belongs to the cyclin family.</text>
</comment>
<keyword evidence="6" id="KW-1185">Reference proteome</keyword>
<feature type="domain" description="Cyclin-like" evidence="4">
    <location>
        <begin position="254"/>
        <end position="339"/>
    </location>
</feature>
<evidence type="ECO:0000256" key="2">
    <source>
        <dbReference type="RuleBase" id="RU000383"/>
    </source>
</evidence>
<dbReference type="FunCoup" id="G0NGW1">
    <property type="interactions" value="3789"/>
</dbReference>
<feature type="compositionally biased region" description="Basic and acidic residues" evidence="3">
    <location>
        <begin position="475"/>
        <end position="493"/>
    </location>
</feature>
<dbReference type="PANTHER" id="PTHR10026">
    <property type="entry name" value="CYCLIN"/>
    <property type="match status" value="1"/>
</dbReference>
<gene>
    <name evidence="5" type="ORF">CAEBREN_28173</name>
</gene>
<dbReference type="InParanoid" id="G0NGW1"/>
<name>G0NGW1_CAEBE</name>
<dbReference type="CDD" id="cd20532">
    <property type="entry name" value="CYCLIN_CCNL_rpt1"/>
    <property type="match status" value="1"/>
</dbReference>